<keyword evidence="6" id="KW-1185">Reference proteome</keyword>
<dbReference type="PROSITE" id="PS01124">
    <property type="entry name" value="HTH_ARAC_FAMILY_2"/>
    <property type="match status" value="1"/>
</dbReference>
<evidence type="ECO:0000256" key="2">
    <source>
        <dbReference type="ARBA" id="ARBA00023125"/>
    </source>
</evidence>
<evidence type="ECO:0000256" key="1">
    <source>
        <dbReference type="ARBA" id="ARBA00023015"/>
    </source>
</evidence>
<gene>
    <name evidence="5" type="ORF">MUB52_16680</name>
</gene>
<protein>
    <submittedName>
        <fullName evidence="5">AraC family transcriptional regulator</fullName>
    </submittedName>
</protein>
<keyword evidence="2" id="KW-0238">DNA-binding</keyword>
<dbReference type="PANTHER" id="PTHR46796:SF6">
    <property type="entry name" value="ARAC SUBFAMILY"/>
    <property type="match status" value="1"/>
</dbReference>
<dbReference type="RefSeq" id="WP_263845390.1">
    <property type="nucleotide sequence ID" value="NZ_JALIEB010000012.1"/>
</dbReference>
<evidence type="ECO:0000256" key="3">
    <source>
        <dbReference type="ARBA" id="ARBA00023163"/>
    </source>
</evidence>
<evidence type="ECO:0000313" key="6">
    <source>
        <dbReference type="Proteomes" id="UP001208690"/>
    </source>
</evidence>
<evidence type="ECO:0000313" key="5">
    <source>
        <dbReference type="EMBL" id="MCV3273071.1"/>
    </source>
</evidence>
<dbReference type="Gene3D" id="1.10.10.60">
    <property type="entry name" value="Homeodomain-like"/>
    <property type="match status" value="1"/>
</dbReference>
<dbReference type="EMBL" id="JALIEB010000012">
    <property type="protein sequence ID" value="MCV3273071.1"/>
    <property type="molecule type" value="Genomic_DNA"/>
</dbReference>
<reference evidence="5 6" key="1">
    <citation type="submission" date="2022-04" db="EMBL/GenBank/DDBJ databases">
        <title>Roseobacter sp. WL0113 is a bacterium isolated from neritic sediment.</title>
        <authorList>
            <person name="Wang L."/>
            <person name="He W."/>
            <person name="Zhang D.-F."/>
        </authorList>
    </citation>
    <scope>NUCLEOTIDE SEQUENCE [LARGE SCALE GENOMIC DNA]</scope>
    <source>
        <strain evidence="5 6">WL0113</strain>
    </source>
</reference>
<keyword evidence="1" id="KW-0805">Transcription regulation</keyword>
<name>A0ABT3BHM1_9RHOB</name>
<dbReference type="SUPFAM" id="SSF46689">
    <property type="entry name" value="Homeodomain-like"/>
    <property type="match status" value="2"/>
</dbReference>
<feature type="domain" description="HTH araC/xylS-type" evidence="4">
    <location>
        <begin position="320"/>
        <end position="418"/>
    </location>
</feature>
<dbReference type="SMART" id="SM00342">
    <property type="entry name" value="HTH_ARAC"/>
    <property type="match status" value="1"/>
</dbReference>
<accession>A0ABT3BHM1</accession>
<sequence>MTTLSSTDLDEQLSCAFVLSSALYFRMANVDPDQRDPKLSLWRGLLHDTARDLAALSEPAKAFGASPEQFLRGIEDQRHTLRDLADVARRLGHTQLSEDLLRWHRRFDAQIEYDQKHIRCWVMSMVVNNAHKARSDRRMPPMAQEIDLGNMRLLLLPPGTCDIKHCLSMNTFDVNLAHTPHEMAINSDRYSRSVAKSDVIGFFPAGTDIRLRVTNSLPGCVLEVDDGTLNKWTEAAEVSTTWRRTVHGYRIDRVAADLARAGIQYLMHATHSKTPSDRLTVEAISLAIAARGIASFSIPDGDIDGEIARWSRASQRKEIDRAIDLIETRLCEADLSIAQLADAACLSSSHFSAVFRSMIGETPYAFILRRRAEYARDLIIGTADPLAEIAFTAGFSSQAHMTVVMRKIFRTTPAAMRN</sequence>
<dbReference type="Proteomes" id="UP001208690">
    <property type="component" value="Unassembled WGS sequence"/>
</dbReference>
<dbReference type="Pfam" id="PF12833">
    <property type="entry name" value="HTH_18"/>
    <property type="match status" value="1"/>
</dbReference>
<evidence type="ECO:0000259" key="4">
    <source>
        <dbReference type="PROSITE" id="PS01124"/>
    </source>
</evidence>
<dbReference type="InterPro" id="IPR018060">
    <property type="entry name" value="HTH_AraC"/>
</dbReference>
<dbReference type="InterPro" id="IPR050204">
    <property type="entry name" value="AraC_XylS_family_regulators"/>
</dbReference>
<proteinExistence type="predicted"/>
<dbReference type="InterPro" id="IPR009057">
    <property type="entry name" value="Homeodomain-like_sf"/>
</dbReference>
<dbReference type="PANTHER" id="PTHR46796">
    <property type="entry name" value="HTH-TYPE TRANSCRIPTIONAL ACTIVATOR RHAS-RELATED"/>
    <property type="match status" value="1"/>
</dbReference>
<keyword evidence="3" id="KW-0804">Transcription</keyword>
<organism evidence="5 6">
    <name type="scientific">Roseobacter sinensis</name>
    <dbReference type="NCBI Taxonomy" id="2931391"/>
    <lineage>
        <taxon>Bacteria</taxon>
        <taxon>Pseudomonadati</taxon>
        <taxon>Pseudomonadota</taxon>
        <taxon>Alphaproteobacteria</taxon>
        <taxon>Rhodobacterales</taxon>
        <taxon>Roseobacteraceae</taxon>
        <taxon>Roseobacter</taxon>
    </lineage>
</organism>
<comment type="caution">
    <text evidence="5">The sequence shown here is derived from an EMBL/GenBank/DDBJ whole genome shotgun (WGS) entry which is preliminary data.</text>
</comment>